<dbReference type="PANTHER" id="PTHR10681">
    <property type="entry name" value="THIOREDOXIN PEROXIDASE"/>
    <property type="match status" value="1"/>
</dbReference>
<dbReference type="InterPro" id="IPR036249">
    <property type="entry name" value="Thioredoxin-like_sf"/>
</dbReference>
<dbReference type="SUPFAM" id="SSF52833">
    <property type="entry name" value="Thioredoxin-like"/>
    <property type="match status" value="1"/>
</dbReference>
<sequence>MFPKTLTDSKYKAFVDGEIKEISLQDYIGKYVVLAFYPLDFTFVCPTEINRFSDLKGAFLRRNAVVLLISCDSVYTHKAWASIPREQNGVLGTAWPMVWDAKRELCNQFGLYDEENGHPMRSTVILAKDLSVRHISSNYHAIGRSVDEIIRLIDAITFNDENGDICPAEWRSENKDN</sequence>
<dbReference type="GO" id="GO:0042744">
    <property type="term" value="P:hydrogen peroxide catabolic process"/>
    <property type="evidence" value="ECO:0007669"/>
    <property type="project" value="TreeGrafter"/>
</dbReference>
<organism evidence="6">
    <name type="scientific">Encephalitozoon cuniculi</name>
    <name type="common">Microsporidian parasite</name>
    <dbReference type="NCBI Taxonomy" id="6035"/>
    <lineage>
        <taxon>Eukaryota</taxon>
        <taxon>Fungi</taxon>
        <taxon>Fungi incertae sedis</taxon>
        <taxon>Microsporidia</taxon>
        <taxon>Unikaryonidae</taxon>
        <taxon>Encephalitozoon</taxon>
    </lineage>
</organism>
<dbReference type="SMR" id="M1JKH0"/>
<dbReference type="AlphaFoldDB" id="M1JKH0"/>
<dbReference type="GO" id="GO:0006979">
    <property type="term" value="P:response to oxidative stress"/>
    <property type="evidence" value="ECO:0007669"/>
    <property type="project" value="TreeGrafter"/>
</dbReference>
<reference evidence="6" key="1">
    <citation type="journal article" date="2013" name="Eukaryot. Cell">
        <title>Extremely Reduced Levels of Heterozygosity in the Vertebrate Pathogen Encephalitozoon cuniculi.</title>
        <authorList>
            <person name="Selman M."/>
            <person name="Sak B."/>
            <person name="Kvac M."/>
            <person name="Farinelli L."/>
            <person name="Weiss L.M."/>
            <person name="Corradi N."/>
        </authorList>
    </citation>
    <scope>NUCLEOTIDE SEQUENCE</scope>
</reference>
<dbReference type="VEuPathDB" id="MicrosporidiaDB:AEWD_031130"/>
<evidence type="ECO:0000313" key="6">
    <source>
        <dbReference type="EMBL" id="AGE95974.1"/>
    </source>
</evidence>
<dbReference type="GO" id="GO:0045454">
    <property type="term" value="P:cell redox homeostasis"/>
    <property type="evidence" value="ECO:0007669"/>
    <property type="project" value="TreeGrafter"/>
</dbReference>
<evidence type="ECO:0000256" key="1">
    <source>
        <dbReference type="ARBA" id="ARBA00009796"/>
    </source>
</evidence>
<proteinExistence type="inferred from homology"/>
<dbReference type="PANTHER" id="PTHR10681:SF128">
    <property type="entry name" value="THIOREDOXIN-DEPENDENT PEROXIDE REDUCTASE, MITOCHONDRIAL"/>
    <property type="match status" value="1"/>
</dbReference>
<evidence type="ECO:0000256" key="3">
    <source>
        <dbReference type="PIRNR" id="PIRNR000239"/>
    </source>
</evidence>
<name>M1JKH0_ENCCN</name>
<dbReference type="GO" id="GO:0005829">
    <property type="term" value="C:cytosol"/>
    <property type="evidence" value="ECO:0007669"/>
    <property type="project" value="TreeGrafter"/>
</dbReference>
<dbReference type="Gene3D" id="3.40.30.10">
    <property type="entry name" value="Glutaredoxin"/>
    <property type="match status" value="1"/>
</dbReference>
<feature type="domain" description="Thioredoxin" evidence="5">
    <location>
        <begin position="1"/>
        <end position="158"/>
    </location>
</feature>
<protein>
    <submittedName>
        <fullName evidence="6">Thiol-specific antioxidant protein</fullName>
    </submittedName>
</protein>
<dbReference type="Pfam" id="PF00578">
    <property type="entry name" value="AhpC-TSA"/>
    <property type="match status" value="1"/>
</dbReference>
<keyword evidence="3" id="KW-0676">Redox-active center</keyword>
<keyword evidence="3" id="KW-0049">Antioxidant</keyword>
<comment type="function">
    <text evidence="3">Thiol-specific peroxidase that catalyzes the reduction of hydrogen peroxide and organic hydroperoxides to water and alcohols, respectively.</text>
</comment>
<dbReference type="VEuPathDB" id="MicrosporidiaDB:ECU03_1190"/>
<dbReference type="OMA" id="NNFGVMR"/>
<keyword evidence="3" id="KW-0575">Peroxidase</keyword>
<dbReference type="EMBL" id="KC513611">
    <property type="protein sequence ID" value="AGE95974.1"/>
    <property type="molecule type" value="Genomic_DNA"/>
</dbReference>
<dbReference type="GO" id="GO:0033554">
    <property type="term" value="P:cellular response to stress"/>
    <property type="evidence" value="ECO:0007669"/>
    <property type="project" value="TreeGrafter"/>
</dbReference>
<dbReference type="InterPro" id="IPR024706">
    <property type="entry name" value="Peroxiredoxin_AhpC-typ"/>
</dbReference>
<evidence type="ECO:0000256" key="2">
    <source>
        <dbReference type="ARBA" id="ARBA00023002"/>
    </source>
</evidence>
<dbReference type="InterPro" id="IPR050217">
    <property type="entry name" value="Peroxiredoxin"/>
</dbReference>
<dbReference type="VEuPathDB" id="MicrosporidiaDB:M970_031130"/>
<dbReference type="CDD" id="cd03015">
    <property type="entry name" value="PRX_Typ2cys"/>
    <property type="match status" value="1"/>
</dbReference>
<dbReference type="InterPro" id="IPR000866">
    <property type="entry name" value="AhpC/TSA"/>
</dbReference>
<dbReference type="InterPro" id="IPR013766">
    <property type="entry name" value="Thioredoxin_domain"/>
</dbReference>
<evidence type="ECO:0000256" key="4">
    <source>
        <dbReference type="PIRSR" id="PIRSR000239-1"/>
    </source>
</evidence>
<feature type="active site" description="Cysteine sulfenic acid (-SOH) intermediate; for peroxidase activity" evidence="4">
    <location>
        <position position="45"/>
    </location>
</feature>
<gene>
    <name evidence="6" type="ORF">ECU03_1190</name>
</gene>
<evidence type="ECO:0000259" key="5">
    <source>
        <dbReference type="PROSITE" id="PS51352"/>
    </source>
</evidence>
<keyword evidence="2 3" id="KW-0560">Oxidoreductase</keyword>
<comment type="similarity">
    <text evidence="1">Belongs to the peroxiredoxin family. AhpC/Prx1 subfamily.</text>
</comment>
<dbReference type="PIRSF" id="PIRSF000239">
    <property type="entry name" value="AHPC"/>
    <property type="match status" value="1"/>
</dbReference>
<dbReference type="PROSITE" id="PS51352">
    <property type="entry name" value="THIOREDOXIN_2"/>
    <property type="match status" value="1"/>
</dbReference>
<dbReference type="GO" id="GO:0008379">
    <property type="term" value="F:thioredoxin peroxidase activity"/>
    <property type="evidence" value="ECO:0007669"/>
    <property type="project" value="TreeGrafter"/>
</dbReference>
<dbReference type="VEuPathDB" id="MicrosporidiaDB:AEWQ_031130"/>
<accession>M1JKH0</accession>
<dbReference type="VEuPathDB" id="MicrosporidiaDB:AEWR_031130"/>